<dbReference type="EMBL" id="BAABFT010000002">
    <property type="protein sequence ID" value="GAA4314224.1"/>
    <property type="molecule type" value="Genomic_DNA"/>
</dbReference>
<protein>
    <submittedName>
        <fullName evidence="2">Uncharacterized protein</fullName>
    </submittedName>
</protein>
<keyword evidence="1" id="KW-0732">Signal</keyword>
<sequence>MKIVNGMLALLIACCAQSSIAQKLKTEVVNYSYNLPPSVPIKGITNYQVKFEPAYEARNQQLIKEYQEPLQAARDKYRTESAEYPKLLKAANDRYDKELAVYNKKSLGKKLTEGALLNSGKPVREVIPRPYITEVAKPVLQSSYDYGMIADTYVQLQGYEKNPANALKILVLMYGYDHTVPRTMDQQTDNLSIGGSTGTRTYKATLYHTEFSYRHPMAVKVFTPDGKEVLSLTPPELNSYKVYKSAETDQPKRINTELLIKTNEEKVLQDNLKFLNTLLNDKFAFSKVSRAATLYYIKNGDNGYTDLTTAFNEASAGLLTLQTDAANARTKLQKAADIWNTALKESDLLNKKARINKDITLGIYFDLLEVYLALGDVINGQASLDKINSMSLSNDDRRNKLQFDMLFAELKNRQQHN</sequence>
<name>A0ABP8FZT4_9SPHI</name>
<dbReference type="Proteomes" id="UP001500582">
    <property type="component" value="Unassembled WGS sequence"/>
</dbReference>
<proteinExistence type="predicted"/>
<feature type="signal peptide" evidence="1">
    <location>
        <begin position="1"/>
        <end position="21"/>
    </location>
</feature>
<organism evidence="2 3">
    <name type="scientific">Mucilaginibacter gynuensis</name>
    <dbReference type="NCBI Taxonomy" id="1302236"/>
    <lineage>
        <taxon>Bacteria</taxon>
        <taxon>Pseudomonadati</taxon>
        <taxon>Bacteroidota</taxon>
        <taxon>Sphingobacteriia</taxon>
        <taxon>Sphingobacteriales</taxon>
        <taxon>Sphingobacteriaceae</taxon>
        <taxon>Mucilaginibacter</taxon>
    </lineage>
</organism>
<keyword evidence="3" id="KW-1185">Reference proteome</keyword>
<comment type="caution">
    <text evidence="2">The sequence shown here is derived from an EMBL/GenBank/DDBJ whole genome shotgun (WGS) entry which is preliminary data.</text>
</comment>
<reference evidence="3" key="1">
    <citation type="journal article" date="2019" name="Int. J. Syst. Evol. Microbiol.">
        <title>The Global Catalogue of Microorganisms (GCM) 10K type strain sequencing project: providing services to taxonomists for standard genome sequencing and annotation.</title>
        <authorList>
            <consortium name="The Broad Institute Genomics Platform"/>
            <consortium name="The Broad Institute Genome Sequencing Center for Infectious Disease"/>
            <person name="Wu L."/>
            <person name="Ma J."/>
        </authorList>
    </citation>
    <scope>NUCLEOTIDE SEQUENCE [LARGE SCALE GENOMIC DNA]</scope>
    <source>
        <strain evidence="3">JCM 17705</strain>
    </source>
</reference>
<accession>A0ABP8FZT4</accession>
<feature type="chain" id="PRO_5045038658" evidence="1">
    <location>
        <begin position="22"/>
        <end position="417"/>
    </location>
</feature>
<evidence type="ECO:0000313" key="3">
    <source>
        <dbReference type="Proteomes" id="UP001500582"/>
    </source>
</evidence>
<evidence type="ECO:0000313" key="2">
    <source>
        <dbReference type="EMBL" id="GAA4314224.1"/>
    </source>
</evidence>
<dbReference type="RefSeq" id="WP_345209938.1">
    <property type="nucleotide sequence ID" value="NZ_BAABFT010000002.1"/>
</dbReference>
<evidence type="ECO:0000256" key="1">
    <source>
        <dbReference type="SAM" id="SignalP"/>
    </source>
</evidence>
<gene>
    <name evidence="2" type="ORF">GCM10023149_10310</name>
</gene>